<dbReference type="EMBL" id="ML210405">
    <property type="protein sequence ID" value="TFK18401.1"/>
    <property type="molecule type" value="Genomic_DNA"/>
</dbReference>
<evidence type="ECO:0000313" key="3">
    <source>
        <dbReference type="Proteomes" id="UP000307440"/>
    </source>
</evidence>
<evidence type="ECO:0000256" key="1">
    <source>
        <dbReference type="SAM" id="MobiDB-lite"/>
    </source>
</evidence>
<sequence>MNTLSRNAHRVVGSPPSSRINGKQEAGLSSTGDTDEDFKTTIADPTNLRPTGTFEASTSFGSFVQVSSSISISPTLPRLPDIPYFEGLPHDLPDIDVSSLSLPLWNSPLPSFEEGETTPIYDTSFTSDTTESADTTFDSSLCTFTPSHSKAEGLALGKGLGIGILGLSAKDDGKAPVSPPSSKFIEDRSPEVGIYDGGCDSHSSISPFSPRVIPQDVLFDPIHLLDLGCGHSLSAIPECESWNELEESECISFANNPSYDGKNKPLFVQLSESTSRSVTPVPATPRSTRPSTPRKTPAGKAEAKPRAISMVSSSTSSWSPTSPRDQLKRTPSLPKSTSSRFLISSHDALASRTRSSSVPNSDSGNVKASGSMLRTSPLDLGIPSGAGGDKGESRVAQKRWRW</sequence>
<accession>A0A5C3KEE6</accession>
<reference evidence="2 3" key="1">
    <citation type="journal article" date="2019" name="Nat. Ecol. Evol.">
        <title>Megaphylogeny resolves global patterns of mushroom evolution.</title>
        <authorList>
            <person name="Varga T."/>
            <person name="Krizsan K."/>
            <person name="Foldi C."/>
            <person name="Dima B."/>
            <person name="Sanchez-Garcia M."/>
            <person name="Sanchez-Ramirez S."/>
            <person name="Szollosi G.J."/>
            <person name="Szarkandi J.G."/>
            <person name="Papp V."/>
            <person name="Albert L."/>
            <person name="Andreopoulos W."/>
            <person name="Angelini C."/>
            <person name="Antonin V."/>
            <person name="Barry K.W."/>
            <person name="Bougher N.L."/>
            <person name="Buchanan P."/>
            <person name="Buyck B."/>
            <person name="Bense V."/>
            <person name="Catcheside P."/>
            <person name="Chovatia M."/>
            <person name="Cooper J."/>
            <person name="Damon W."/>
            <person name="Desjardin D."/>
            <person name="Finy P."/>
            <person name="Geml J."/>
            <person name="Haridas S."/>
            <person name="Hughes K."/>
            <person name="Justo A."/>
            <person name="Karasinski D."/>
            <person name="Kautmanova I."/>
            <person name="Kiss B."/>
            <person name="Kocsube S."/>
            <person name="Kotiranta H."/>
            <person name="LaButti K.M."/>
            <person name="Lechner B.E."/>
            <person name="Liimatainen K."/>
            <person name="Lipzen A."/>
            <person name="Lukacs Z."/>
            <person name="Mihaltcheva S."/>
            <person name="Morgado L.N."/>
            <person name="Niskanen T."/>
            <person name="Noordeloos M.E."/>
            <person name="Ohm R.A."/>
            <person name="Ortiz-Santana B."/>
            <person name="Ovrebo C."/>
            <person name="Racz N."/>
            <person name="Riley R."/>
            <person name="Savchenko A."/>
            <person name="Shiryaev A."/>
            <person name="Soop K."/>
            <person name="Spirin V."/>
            <person name="Szebenyi C."/>
            <person name="Tomsovsky M."/>
            <person name="Tulloss R.E."/>
            <person name="Uehling J."/>
            <person name="Grigoriev I.V."/>
            <person name="Vagvolgyi C."/>
            <person name="Papp T."/>
            <person name="Martin F.M."/>
            <person name="Miettinen O."/>
            <person name="Hibbett D.S."/>
            <person name="Nagy L.G."/>
        </authorList>
    </citation>
    <scope>NUCLEOTIDE SEQUENCE [LARGE SCALE GENOMIC DNA]</scope>
    <source>
        <strain evidence="2 3">CBS 121175</strain>
    </source>
</reference>
<keyword evidence="3" id="KW-1185">Reference proteome</keyword>
<evidence type="ECO:0000313" key="2">
    <source>
        <dbReference type="EMBL" id="TFK18401.1"/>
    </source>
</evidence>
<feature type="compositionally biased region" description="Low complexity" evidence="1">
    <location>
        <begin position="277"/>
        <end position="298"/>
    </location>
</feature>
<name>A0A5C3KEE6_COPMA</name>
<feature type="compositionally biased region" description="Low complexity" evidence="1">
    <location>
        <begin position="312"/>
        <end position="323"/>
    </location>
</feature>
<feature type="compositionally biased region" description="Polar residues" evidence="1">
    <location>
        <begin position="333"/>
        <end position="342"/>
    </location>
</feature>
<feature type="region of interest" description="Disordered" evidence="1">
    <location>
        <begin position="1"/>
        <end position="50"/>
    </location>
</feature>
<dbReference type="Proteomes" id="UP000307440">
    <property type="component" value="Unassembled WGS sequence"/>
</dbReference>
<feature type="compositionally biased region" description="Polar residues" evidence="1">
    <location>
        <begin position="352"/>
        <end position="374"/>
    </location>
</feature>
<protein>
    <submittedName>
        <fullName evidence="2">Uncharacterized protein</fullName>
    </submittedName>
</protein>
<dbReference type="AlphaFoldDB" id="A0A5C3KEE6"/>
<proteinExistence type="predicted"/>
<gene>
    <name evidence="2" type="ORF">FA15DRAFT_675311</name>
</gene>
<feature type="compositionally biased region" description="Polar residues" evidence="1">
    <location>
        <begin position="15"/>
        <end position="32"/>
    </location>
</feature>
<feature type="region of interest" description="Disordered" evidence="1">
    <location>
        <begin position="272"/>
        <end position="402"/>
    </location>
</feature>
<organism evidence="2 3">
    <name type="scientific">Coprinopsis marcescibilis</name>
    <name type="common">Agaric fungus</name>
    <name type="synonym">Psathyrella marcescibilis</name>
    <dbReference type="NCBI Taxonomy" id="230819"/>
    <lineage>
        <taxon>Eukaryota</taxon>
        <taxon>Fungi</taxon>
        <taxon>Dikarya</taxon>
        <taxon>Basidiomycota</taxon>
        <taxon>Agaricomycotina</taxon>
        <taxon>Agaricomycetes</taxon>
        <taxon>Agaricomycetidae</taxon>
        <taxon>Agaricales</taxon>
        <taxon>Agaricineae</taxon>
        <taxon>Psathyrellaceae</taxon>
        <taxon>Coprinopsis</taxon>
    </lineage>
</organism>